<dbReference type="AlphaFoldDB" id="A0A0F9WE99"/>
<gene>
    <name evidence="1" type="ORF">LCGC14_0368690</name>
</gene>
<comment type="caution">
    <text evidence="1">The sequence shown here is derived from an EMBL/GenBank/DDBJ whole genome shotgun (WGS) entry which is preliminary data.</text>
</comment>
<evidence type="ECO:0008006" key="2">
    <source>
        <dbReference type="Google" id="ProtNLM"/>
    </source>
</evidence>
<dbReference type="EMBL" id="LAZR01000293">
    <property type="protein sequence ID" value="KKN76578.1"/>
    <property type="molecule type" value="Genomic_DNA"/>
</dbReference>
<sequence>MGPSPIAASSLNDIEADLAATLSETVDEIEHMDCFDPEQRAELYTILRAMVSDTQQHRALLAKLMAAAIQEPANV</sequence>
<accession>A0A0F9WE99</accession>
<reference evidence="1" key="1">
    <citation type="journal article" date="2015" name="Nature">
        <title>Complex archaea that bridge the gap between prokaryotes and eukaryotes.</title>
        <authorList>
            <person name="Spang A."/>
            <person name="Saw J.H."/>
            <person name="Jorgensen S.L."/>
            <person name="Zaremba-Niedzwiedzka K."/>
            <person name="Martijn J."/>
            <person name="Lind A.E."/>
            <person name="van Eijk R."/>
            <person name="Schleper C."/>
            <person name="Guy L."/>
            <person name="Ettema T.J."/>
        </authorList>
    </citation>
    <scope>NUCLEOTIDE SEQUENCE</scope>
</reference>
<organism evidence="1">
    <name type="scientific">marine sediment metagenome</name>
    <dbReference type="NCBI Taxonomy" id="412755"/>
    <lineage>
        <taxon>unclassified sequences</taxon>
        <taxon>metagenomes</taxon>
        <taxon>ecological metagenomes</taxon>
    </lineage>
</organism>
<proteinExistence type="predicted"/>
<name>A0A0F9WE99_9ZZZZ</name>
<evidence type="ECO:0000313" key="1">
    <source>
        <dbReference type="EMBL" id="KKN76578.1"/>
    </source>
</evidence>
<protein>
    <recommendedName>
        <fullName evidence="2">Rubrerythrin diiron-binding domain-containing protein</fullName>
    </recommendedName>
</protein>